<evidence type="ECO:0000256" key="1">
    <source>
        <dbReference type="SAM" id="SignalP"/>
    </source>
</evidence>
<dbReference type="Proteomes" id="UP000185904">
    <property type="component" value="Unassembled WGS sequence"/>
</dbReference>
<comment type="caution">
    <text evidence="2">The sequence shown here is derived from an EMBL/GenBank/DDBJ whole genome shotgun (WGS) entry which is preliminary data.</text>
</comment>
<evidence type="ECO:0000313" key="3">
    <source>
        <dbReference type="Proteomes" id="UP000185904"/>
    </source>
</evidence>
<sequence>MRVVTLLLVAVSTMIQSTSALALDRNNDSPVGVHLPDHSLTPIRIKSDNEDSAICNQCTNDPVICCPVECQSDGICPRIAVKNANWLIDGRKITSNSKKH</sequence>
<dbReference type="GeneID" id="34592073"/>
<dbReference type="RefSeq" id="XP_022497062.1">
    <property type="nucleotide sequence ID" value="XM_022646946.1"/>
</dbReference>
<accession>A0A178CN88</accession>
<proteinExistence type="predicted"/>
<name>A0A178CN88_9EURO</name>
<dbReference type="OrthoDB" id="4154508at2759"/>
<protein>
    <recommendedName>
        <fullName evidence="4">4Fe-4S ferredoxin-type domain-containing protein</fullName>
    </recommendedName>
</protein>
<organism evidence="2 3">
    <name type="scientific">Fonsecaea nubica</name>
    <dbReference type="NCBI Taxonomy" id="856822"/>
    <lineage>
        <taxon>Eukaryota</taxon>
        <taxon>Fungi</taxon>
        <taxon>Dikarya</taxon>
        <taxon>Ascomycota</taxon>
        <taxon>Pezizomycotina</taxon>
        <taxon>Eurotiomycetes</taxon>
        <taxon>Chaetothyriomycetidae</taxon>
        <taxon>Chaetothyriales</taxon>
        <taxon>Herpotrichiellaceae</taxon>
        <taxon>Fonsecaea</taxon>
    </lineage>
</organism>
<evidence type="ECO:0000313" key="2">
    <source>
        <dbReference type="EMBL" id="OAL30583.1"/>
    </source>
</evidence>
<gene>
    <name evidence="2" type="ORF">AYO20_08670</name>
</gene>
<keyword evidence="3" id="KW-1185">Reference proteome</keyword>
<dbReference type="EMBL" id="LVCJ01000071">
    <property type="protein sequence ID" value="OAL30583.1"/>
    <property type="molecule type" value="Genomic_DNA"/>
</dbReference>
<evidence type="ECO:0008006" key="4">
    <source>
        <dbReference type="Google" id="ProtNLM"/>
    </source>
</evidence>
<feature type="signal peptide" evidence="1">
    <location>
        <begin position="1"/>
        <end position="20"/>
    </location>
</feature>
<feature type="chain" id="PRO_5008083724" description="4Fe-4S ferredoxin-type domain-containing protein" evidence="1">
    <location>
        <begin position="21"/>
        <end position="100"/>
    </location>
</feature>
<keyword evidence="1" id="KW-0732">Signal</keyword>
<dbReference type="AlphaFoldDB" id="A0A178CN88"/>
<reference evidence="2 3" key="1">
    <citation type="submission" date="2016-03" db="EMBL/GenBank/DDBJ databases">
        <title>The draft genome sequence of Fonsecaea nubica causative agent of cutaneous subcutaneous infection in human host.</title>
        <authorList>
            <person name="Costa F."/>
            <person name="Sybren D.H."/>
            <person name="Raittz R.T."/>
            <person name="Weiss V.A."/>
            <person name="Leao A.C."/>
            <person name="Gomes R."/>
            <person name="De Souza E.M."/>
            <person name="Pedrosa F.O."/>
            <person name="Steffens M.B."/>
            <person name="Bombassaro A."/>
            <person name="Tadra-Sfeir M.Z."/>
            <person name="Moreno L.F."/>
            <person name="Najafzadeh M.J."/>
            <person name="Felipe M.S."/>
            <person name="Teixeira M."/>
            <person name="Sun J."/>
            <person name="Xi L."/>
            <person name="Castro M.A."/>
            <person name="Vicente V.A."/>
        </authorList>
    </citation>
    <scope>NUCLEOTIDE SEQUENCE [LARGE SCALE GENOMIC DNA]</scope>
    <source>
        <strain evidence="2 3">CBS 269.64</strain>
    </source>
</reference>